<feature type="transmembrane region" description="Helical" evidence="1">
    <location>
        <begin position="146"/>
        <end position="164"/>
    </location>
</feature>
<proteinExistence type="predicted"/>
<feature type="transmembrane region" description="Helical" evidence="1">
    <location>
        <begin position="112"/>
        <end position="134"/>
    </location>
</feature>
<gene>
    <name evidence="2" type="ORF">SAMN04487860_105128</name>
</gene>
<evidence type="ECO:0000256" key="1">
    <source>
        <dbReference type="SAM" id="Phobius"/>
    </source>
</evidence>
<dbReference type="GO" id="GO:0016020">
    <property type="term" value="C:membrane"/>
    <property type="evidence" value="ECO:0007669"/>
    <property type="project" value="InterPro"/>
</dbReference>
<name>A0A1M7J608_RUMFL</name>
<keyword evidence="1" id="KW-0472">Membrane</keyword>
<dbReference type="EMBL" id="FRCT01000005">
    <property type="protein sequence ID" value="SHM47877.1"/>
    <property type="molecule type" value="Genomic_DNA"/>
</dbReference>
<dbReference type="Pfam" id="PF01066">
    <property type="entry name" value="CDP-OH_P_transf"/>
    <property type="match status" value="1"/>
</dbReference>
<dbReference type="GO" id="GO:0008654">
    <property type="term" value="P:phospholipid biosynthetic process"/>
    <property type="evidence" value="ECO:0007669"/>
    <property type="project" value="InterPro"/>
</dbReference>
<keyword evidence="1" id="KW-0812">Transmembrane</keyword>
<protein>
    <submittedName>
        <fullName evidence="2">CDP-alcohol phosphatidyltransferase</fullName>
    </submittedName>
</protein>
<feature type="transmembrane region" description="Helical" evidence="1">
    <location>
        <begin position="72"/>
        <end position="91"/>
    </location>
</feature>
<dbReference type="RefSeq" id="WP_081373422.1">
    <property type="nucleotide sequence ID" value="NZ_FRCT01000005.1"/>
</dbReference>
<reference evidence="2 3" key="1">
    <citation type="submission" date="2016-11" db="EMBL/GenBank/DDBJ databases">
        <authorList>
            <person name="Jaros S."/>
            <person name="Januszkiewicz K."/>
            <person name="Wedrychowicz H."/>
        </authorList>
    </citation>
    <scope>NUCLEOTIDE SEQUENCE [LARGE SCALE GENOMIC DNA]</scope>
    <source>
        <strain evidence="2 3">Y1</strain>
    </source>
</reference>
<dbReference type="AlphaFoldDB" id="A0A1M7J608"/>
<keyword evidence="2" id="KW-0808">Transferase</keyword>
<dbReference type="Proteomes" id="UP000184394">
    <property type="component" value="Unassembled WGS sequence"/>
</dbReference>
<dbReference type="InterPro" id="IPR000462">
    <property type="entry name" value="CDP-OH_P_trans"/>
</dbReference>
<evidence type="ECO:0000313" key="3">
    <source>
        <dbReference type="Proteomes" id="UP000184394"/>
    </source>
</evidence>
<dbReference type="Gene3D" id="1.20.120.1760">
    <property type="match status" value="1"/>
</dbReference>
<feature type="transmembrane region" description="Helical" evidence="1">
    <location>
        <begin position="193"/>
        <end position="216"/>
    </location>
</feature>
<dbReference type="InterPro" id="IPR043130">
    <property type="entry name" value="CDP-OH_PTrfase_TM_dom"/>
</dbReference>
<dbReference type="OrthoDB" id="269185at2"/>
<accession>A0A1M7J608</accession>
<dbReference type="GO" id="GO:0016780">
    <property type="term" value="F:phosphotransferase activity, for other substituted phosphate groups"/>
    <property type="evidence" value="ECO:0007669"/>
    <property type="project" value="InterPro"/>
</dbReference>
<organism evidence="2 3">
    <name type="scientific">Ruminococcus flavefaciens</name>
    <dbReference type="NCBI Taxonomy" id="1265"/>
    <lineage>
        <taxon>Bacteria</taxon>
        <taxon>Bacillati</taxon>
        <taxon>Bacillota</taxon>
        <taxon>Clostridia</taxon>
        <taxon>Eubacteriales</taxon>
        <taxon>Oscillospiraceae</taxon>
        <taxon>Ruminococcus</taxon>
    </lineage>
</organism>
<sequence>MITYKDVEDKAMPPEKRAEAKGDIFSYYVGRKLTYWMTIPLLYTNITPNTVTWISIYCLLASFGVLCFAETLPFIIIGWALFFLWSLLDGVDGNIARYKRQFSKLGDLYDTMGGYLSMALIYLGFGITAFRTGGILEDYISIDAEWYIVFGALSSIFSIFPRLMMHKIISSYMSTDAVRSVKNKSEYGLVKRLALNVSSIAGGVMVISFVCILIGAMDVFTIAYFGLNTLKMVAALYSIFNNIKKESN</sequence>
<evidence type="ECO:0000313" key="2">
    <source>
        <dbReference type="EMBL" id="SHM47877.1"/>
    </source>
</evidence>
<feature type="transmembrane region" description="Helical" evidence="1">
    <location>
        <begin position="222"/>
        <end position="240"/>
    </location>
</feature>
<keyword evidence="1" id="KW-1133">Transmembrane helix</keyword>
<feature type="transmembrane region" description="Helical" evidence="1">
    <location>
        <begin position="41"/>
        <end position="66"/>
    </location>
</feature>